<feature type="transmembrane region" description="Helical" evidence="1">
    <location>
        <begin position="12"/>
        <end position="32"/>
    </location>
</feature>
<dbReference type="GO" id="GO:0015097">
    <property type="term" value="F:mercury ion transmembrane transporter activity"/>
    <property type="evidence" value="ECO:0007669"/>
    <property type="project" value="InterPro"/>
</dbReference>
<gene>
    <name evidence="2" type="ORF">DI598_03860</name>
</gene>
<dbReference type="InterPro" id="IPR004891">
    <property type="entry name" value="Mercury-R_MerC"/>
</dbReference>
<name>A0A2W5H6K6_9SPHI</name>
<dbReference type="GO" id="GO:0016020">
    <property type="term" value="C:membrane"/>
    <property type="evidence" value="ECO:0007669"/>
    <property type="project" value="InterPro"/>
</dbReference>
<dbReference type="EMBL" id="QFOI01000040">
    <property type="protein sequence ID" value="PZP51162.1"/>
    <property type="molecule type" value="Genomic_DNA"/>
</dbReference>
<dbReference type="Pfam" id="PF03203">
    <property type="entry name" value="MerC"/>
    <property type="match status" value="1"/>
</dbReference>
<sequence length="124" mass="13822">MKGKINWDKVGVTASLACAVHCLALPLILTSLPILGIDLVNNEAVEITMIGLAFIIGIVALWKGRKEYNSTKPILLFSIGIACLIIKEIFHEWHNIILIPAVVFILWAHYTNYRMIKSAKHVTT</sequence>
<accession>A0A2W5H6K6</accession>
<evidence type="ECO:0000313" key="3">
    <source>
        <dbReference type="Proteomes" id="UP000249645"/>
    </source>
</evidence>
<feature type="transmembrane region" description="Helical" evidence="1">
    <location>
        <begin position="74"/>
        <end position="90"/>
    </location>
</feature>
<keyword evidence="1" id="KW-0472">Membrane</keyword>
<protein>
    <submittedName>
        <fullName evidence="2">MerC domain-containing protein</fullName>
    </submittedName>
</protein>
<organism evidence="2 3">
    <name type="scientific">Pseudopedobacter saltans</name>
    <dbReference type="NCBI Taxonomy" id="151895"/>
    <lineage>
        <taxon>Bacteria</taxon>
        <taxon>Pseudomonadati</taxon>
        <taxon>Bacteroidota</taxon>
        <taxon>Sphingobacteriia</taxon>
        <taxon>Sphingobacteriales</taxon>
        <taxon>Sphingobacteriaceae</taxon>
        <taxon>Pseudopedobacter</taxon>
    </lineage>
</organism>
<feature type="transmembrane region" description="Helical" evidence="1">
    <location>
        <begin position="44"/>
        <end position="62"/>
    </location>
</feature>
<dbReference type="Proteomes" id="UP000249645">
    <property type="component" value="Unassembled WGS sequence"/>
</dbReference>
<keyword evidence="1" id="KW-1133">Transmembrane helix</keyword>
<evidence type="ECO:0000256" key="1">
    <source>
        <dbReference type="SAM" id="Phobius"/>
    </source>
</evidence>
<reference evidence="2 3" key="1">
    <citation type="submission" date="2017-11" db="EMBL/GenBank/DDBJ databases">
        <title>Infants hospitalized years apart are colonized by the same room-sourced microbial strains.</title>
        <authorList>
            <person name="Brooks B."/>
            <person name="Olm M.R."/>
            <person name="Firek B.A."/>
            <person name="Baker R."/>
            <person name="Thomas B.C."/>
            <person name="Morowitz M.J."/>
            <person name="Banfield J.F."/>
        </authorList>
    </citation>
    <scope>NUCLEOTIDE SEQUENCE [LARGE SCALE GENOMIC DNA]</scope>
    <source>
        <strain evidence="2">S2_009_000_R2_76</strain>
    </source>
</reference>
<dbReference type="AlphaFoldDB" id="A0A2W5H6K6"/>
<evidence type="ECO:0000313" key="2">
    <source>
        <dbReference type="EMBL" id="PZP51162.1"/>
    </source>
</evidence>
<comment type="caution">
    <text evidence="2">The sequence shown here is derived from an EMBL/GenBank/DDBJ whole genome shotgun (WGS) entry which is preliminary data.</text>
</comment>
<proteinExistence type="predicted"/>
<keyword evidence="1" id="KW-0812">Transmembrane</keyword>
<feature type="transmembrane region" description="Helical" evidence="1">
    <location>
        <begin position="96"/>
        <end position="113"/>
    </location>
</feature>